<proteinExistence type="predicted"/>
<dbReference type="Proteomes" id="UP000001362">
    <property type="component" value="Chromosome"/>
</dbReference>
<sequence>MGTDSGKPTKVPTINRNGCPRSIGITVHDQTEWVPTMPRNTQINSPWSTNPDCAVMGSSVAASLKGSTVRAIFFIGPSCKSPGW</sequence>
<organism evidence="2 3">
    <name type="scientific">Acidithiobacillus ferrooxidans (strain ATCC 23270 / DSM 14882 / CIP 104768 / NCIMB 8455)</name>
    <name type="common">Ferrobacillus ferrooxidans (strain ATCC 23270)</name>
    <dbReference type="NCBI Taxonomy" id="243159"/>
    <lineage>
        <taxon>Bacteria</taxon>
        <taxon>Pseudomonadati</taxon>
        <taxon>Pseudomonadota</taxon>
        <taxon>Acidithiobacillia</taxon>
        <taxon>Acidithiobacillales</taxon>
        <taxon>Acidithiobacillaceae</taxon>
        <taxon>Acidithiobacillus</taxon>
    </lineage>
</organism>
<gene>
    <name evidence="2" type="ordered locus">AFE_1381</name>
</gene>
<evidence type="ECO:0000313" key="3">
    <source>
        <dbReference type="Proteomes" id="UP000001362"/>
    </source>
</evidence>
<evidence type="ECO:0000313" key="2">
    <source>
        <dbReference type="EMBL" id="ACK78398.1"/>
    </source>
</evidence>
<dbReference type="HOGENOM" id="CLU_2520052_0_0_6"/>
<feature type="region of interest" description="Disordered" evidence="1">
    <location>
        <begin position="1"/>
        <end position="22"/>
    </location>
</feature>
<protein>
    <submittedName>
        <fullName evidence="2">Uncharacterized protein</fullName>
    </submittedName>
</protein>
<dbReference type="AlphaFoldDB" id="B7J9I2"/>
<dbReference type="PaxDb" id="243159-AFE_1381"/>
<dbReference type="KEGG" id="afr:AFE_1381"/>
<reference evidence="2 3" key="1">
    <citation type="journal article" date="2008" name="BMC Genomics">
        <title>Acidithiobacillus ferrooxidans metabolism: from genome sequence to industrial applications.</title>
        <authorList>
            <person name="Valdes J."/>
            <person name="Pedroso I."/>
            <person name="Quatrini R."/>
            <person name="Dodson R.J."/>
            <person name="Tettelin H."/>
            <person name="Blake R.II."/>
            <person name="Eisen J.A."/>
            <person name="Holmes D.S."/>
        </authorList>
    </citation>
    <scope>NUCLEOTIDE SEQUENCE [LARGE SCALE GENOMIC DNA]</scope>
    <source>
        <strain evidence="3">ATCC 23270 / DSM 14882 / CIP 104768 / NCIMB 8455</strain>
    </source>
</reference>
<accession>B7J9I2</accession>
<evidence type="ECO:0000256" key="1">
    <source>
        <dbReference type="SAM" id="MobiDB-lite"/>
    </source>
</evidence>
<keyword evidence="3" id="KW-1185">Reference proteome</keyword>
<dbReference type="EMBL" id="CP001219">
    <property type="protein sequence ID" value="ACK78398.1"/>
    <property type="molecule type" value="Genomic_DNA"/>
</dbReference>
<name>B7J9I2_ACIF2</name>